<dbReference type="PANTHER" id="PTHR48106:SF13">
    <property type="entry name" value="QUINONE OXIDOREDUCTASE-RELATED"/>
    <property type="match status" value="1"/>
</dbReference>
<dbReference type="Pfam" id="PF08240">
    <property type="entry name" value="ADH_N"/>
    <property type="match status" value="1"/>
</dbReference>
<dbReference type="GO" id="GO:0005829">
    <property type="term" value="C:cytosol"/>
    <property type="evidence" value="ECO:0007669"/>
    <property type="project" value="TreeGrafter"/>
</dbReference>
<dbReference type="PROSITE" id="PS01162">
    <property type="entry name" value="QOR_ZETA_CRYSTAL"/>
    <property type="match status" value="1"/>
</dbReference>
<dbReference type="Gene3D" id="3.90.180.10">
    <property type="entry name" value="Medium-chain alcohol dehydrogenases, catalytic domain"/>
    <property type="match status" value="1"/>
</dbReference>
<dbReference type="InterPro" id="IPR020843">
    <property type="entry name" value="ER"/>
</dbReference>
<keyword evidence="5" id="KW-1185">Reference proteome</keyword>
<dbReference type="SUPFAM" id="SSF51735">
    <property type="entry name" value="NAD(P)-binding Rossmann-fold domains"/>
    <property type="match status" value="1"/>
</dbReference>
<comment type="caution">
    <text evidence="4">The sequence shown here is derived from an EMBL/GenBank/DDBJ whole genome shotgun (WGS) entry which is preliminary data.</text>
</comment>
<proteinExistence type="predicted"/>
<dbReference type="InterPro" id="IPR013149">
    <property type="entry name" value="ADH-like_C"/>
</dbReference>
<dbReference type="EMBL" id="QLUW01000005">
    <property type="protein sequence ID" value="RAP74305.1"/>
    <property type="molecule type" value="Genomic_DNA"/>
</dbReference>
<dbReference type="GO" id="GO:0035925">
    <property type="term" value="F:mRNA 3'-UTR AU-rich region binding"/>
    <property type="evidence" value="ECO:0007669"/>
    <property type="project" value="TreeGrafter"/>
</dbReference>
<sequence>MKALVFHSFGGPEVLALQEIPDPPLAAGSVKVRMRAIGLNYADIYRRRGNYHLVGQPPFILGYEGAGVVEEVAPDVAGIQVGDRIGFADAPHANAEIVAVPADRAIKLPEGIGFEAAASVLLQGLTAHYLVNDSYAVKPGDRVLVHAAAGGVGQLLIQLCKAKGAKVVGLTSSSAKREMALAAGADEVLLYNTDWVSRVLEWTSKIGSGAEAGADVAYDSVGSTLMDSFRSVRTKGHVVFFGMAGGDPAPVDPRMLMDTSKTLTGGDLWNHVTTAEERRKRGQELFTAMLEGQLRLQPPKTFPLADGAEAHRYLESRASTGKILLIP</sequence>
<accession>A0A328U0D0</accession>
<dbReference type="InterPro" id="IPR047618">
    <property type="entry name" value="QOR-like"/>
</dbReference>
<evidence type="ECO:0000313" key="5">
    <source>
        <dbReference type="Proteomes" id="UP000249260"/>
    </source>
</evidence>
<evidence type="ECO:0000256" key="2">
    <source>
        <dbReference type="ARBA" id="ARBA00023002"/>
    </source>
</evidence>
<dbReference type="GO" id="GO:0008270">
    <property type="term" value="F:zinc ion binding"/>
    <property type="evidence" value="ECO:0007669"/>
    <property type="project" value="InterPro"/>
</dbReference>
<gene>
    <name evidence="4" type="ORF">DL346_24150</name>
</gene>
<evidence type="ECO:0000313" key="4">
    <source>
        <dbReference type="EMBL" id="RAP74305.1"/>
    </source>
</evidence>
<dbReference type="AlphaFoldDB" id="A0A328U0D0"/>
<name>A0A328U0D0_9BACL</name>
<evidence type="ECO:0000256" key="1">
    <source>
        <dbReference type="ARBA" id="ARBA00022857"/>
    </source>
</evidence>
<dbReference type="SUPFAM" id="SSF50129">
    <property type="entry name" value="GroES-like"/>
    <property type="match status" value="1"/>
</dbReference>
<keyword evidence="2" id="KW-0560">Oxidoreductase</keyword>
<dbReference type="GO" id="GO:0070402">
    <property type="term" value="F:NADPH binding"/>
    <property type="evidence" value="ECO:0007669"/>
    <property type="project" value="TreeGrafter"/>
</dbReference>
<dbReference type="InterPro" id="IPR011032">
    <property type="entry name" value="GroES-like_sf"/>
</dbReference>
<dbReference type="SMART" id="SM00829">
    <property type="entry name" value="PKS_ER"/>
    <property type="match status" value="1"/>
</dbReference>
<dbReference type="InterPro" id="IPR036291">
    <property type="entry name" value="NAD(P)-bd_dom_sf"/>
</dbReference>
<dbReference type="InterPro" id="IPR013154">
    <property type="entry name" value="ADH-like_N"/>
</dbReference>
<dbReference type="InterPro" id="IPR002364">
    <property type="entry name" value="Quin_OxRdtase/zeta-crystal_CS"/>
</dbReference>
<dbReference type="PANTHER" id="PTHR48106">
    <property type="entry name" value="QUINONE OXIDOREDUCTASE PIG3-RELATED"/>
    <property type="match status" value="1"/>
</dbReference>
<protein>
    <submittedName>
        <fullName evidence="4">Quinone oxidoreductase</fullName>
    </submittedName>
</protein>
<dbReference type="GO" id="GO:0003960">
    <property type="term" value="F:quinone reductase (NADPH) activity"/>
    <property type="evidence" value="ECO:0007669"/>
    <property type="project" value="InterPro"/>
</dbReference>
<dbReference type="Proteomes" id="UP000249260">
    <property type="component" value="Unassembled WGS sequence"/>
</dbReference>
<dbReference type="RefSeq" id="WP_112885094.1">
    <property type="nucleotide sequence ID" value="NZ_QLUW01000005.1"/>
</dbReference>
<evidence type="ECO:0000259" key="3">
    <source>
        <dbReference type="SMART" id="SM00829"/>
    </source>
</evidence>
<dbReference type="Gene3D" id="3.40.50.720">
    <property type="entry name" value="NAD(P)-binding Rossmann-like Domain"/>
    <property type="match status" value="1"/>
</dbReference>
<organism evidence="4 5">
    <name type="scientific">Paenibacillus montanisoli</name>
    <dbReference type="NCBI Taxonomy" id="2081970"/>
    <lineage>
        <taxon>Bacteria</taxon>
        <taxon>Bacillati</taxon>
        <taxon>Bacillota</taxon>
        <taxon>Bacilli</taxon>
        <taxon>Bacillales</taxon>
        <taxon>Paenibacillaceae</taxon>
        <taxon>Paenibacillus</taxon>
    </lineage>
</organism>
<dbReference type="CDD" id="cd05286">
    <property type="entry name" value="QOR2"/>
    <property type="match status" value="1"/>
</dbReference>
<feature type="domain" description="Enoyl reductase (ER)" evidence="3">
    <location>
        <begin position="10"/>
        <end position="325"/>
    </location>
</feature>
<keyword evidence="1" id="KW-0521">NADP</keyword>
<dbReference type="Pfam" id="PF00107">
    <property type="entry name" value="ADH_zinc_N"/>
    <property type="match status" value="1"/>
</dbReference>
<reference evidence="4 5" key="1">
    <citation type="submission" date="2018-06" db="EMBL/GenBank/DDBJ databases">
        <title>Paenibacillus montanisoli sp. nov., isolated from mountain area soil.</title>
        <authorList>
            <person name="Wu M."/>
        </authorList>
    </citation>
    <scope>NUCLEOTIDE SEQUENCE [LARGE SCALE GENOMIC DNA]</scope>
    <source>
        <strain evidence="4 5">RA17</strain>
    </source>
</reference>
<dbReference type="OrthoDB" id="9787435at2"/>